<reference evidence="13 14" key="1">
    <citation type="submission" date="2017-02" db="EMBL/GenBank/DDBJ databases">
        <title>Whole genome sequencing of Metallibacterium scheffleri DSM 24874 (T).</title>
        <authorList>
            <person name="Kumar S."/>
            <person name="Patil P."/>
            <person name="Patil P.B."/>
        </authorList>
    </citation>
    <scope>NUCLEOTIDE SEQUENCE [LARGE SCALE GENOMIC DNA]</scope>
    <source>
        <strain evidence="13 14">DSM 24874</strain>
    </source>
</reference>
<dbReference type="STRING" id="993689.GCA_002077135_00754"/>
<protein>
    <submittedName>
        <fullName evidence="13">TonB-dependent receptor</fullName>
    </submittedName>
</protein>
<evidence type="ECO:0000313" key="14">
    <source>
        <dbReference type="Proteomes" id="UP000307749"/>
    </source>
</evidence>
<dbReference type="OrthoDB" id="7386960at2"/>
<keyword evidence="6 11" id="KW-0732">Signal</keyword>
<accession>A0A4S3KS90</accession>
<evidence type="ECO:0000256" key="4">
    <source>
        <dbReference type="ARBA" id="ARBA00022452"/>
    </source>
</evidence>
<keyword evidence="8" id="KW-0472">Membrane</keyword>
<evidence type="ECO:0000313" key="13">
    <source>
        <dbReference type="EMBL" id="THD11977.1"/>
    </source>
</evidence>
<dbReference type="Proteomes" id="UP000307749">
    <property type="component" value="Unassembled WGS sequence"/>
</dbReference>
<evidence type="ECO:0000256" key="11">
    <source>
        <dbReference type="SAM" id="SignalP"/>
    </source>
</evidence>
<dbReference type="Pfam" id="PF00593">
    <property type="entry name" value="TonB_dep_Rec_b-barrel"/>
    <property type="match status" value="1"/>
</dbReference>
<dbReference type="InterPro" id="IPR039426">
    <property type="entry name" value="TonB-dep_rcpt-like"/>
</dbReference>
<evidence type="ECO:0000256" key="10">
    <source>
        <dbReference type="ARBA" id="ARBA00023237"/>
    </source>
</evidence>
<gene>
    <name evidence="13" type="ORF">B1806_01200</name>
</gene>
<keyword evidence="5" id="KW-0812">Transmembrane</keyword>
<evidence type="ECO:0000256" key="6">
    <source>
        <dbReference type="ARBA" id="ARBA00022729"/>
    </source>
</evidence>
<keyword evidence="7" id="KW-0798">TonB box</keyword>
<evidence type="ECO:0000256" key="7">
    <source>
        <dbReference type="ARBA" id="ARBA00023077"/>
    </source>
</evidence>
<proteinExistence type="inferred from homology"/>
<feature type="domain" description="TonB-dependent receptor-like beta-barrel" evidence="12">
    <location>
        <begin position="305"/>
        <end position="734"/>
    </location>
</feature>
<dbReference type="InterPro" id="IPR036942">
    <property type="entry name" value="Beta-barrel_TonB_sf"/>
</dbReference>
<comment type="subcellular location">
    <subcellularLocation>
        <location evidence="1">Cell outer membrane</location>
        <topology evidence="1">Multi-pass membrane protein</topology>
    </subcellularLocation>
</comment>
<feature type="signal peptide" evidence="11">
    <location>
        <begin position="1"/>
        <end position="33"/>
    </location>
</feature>
<keyword evidence="3" id="KW-0813">Transport</keyword>
<comment type="similarity">
    <text evidence="2">Belongs to the TonB-dependent receptor family. Hemoglobin/haptoglobin binding protein subfamily.</text>
</comment>
<evidence type="ECO:0000256" key="2">
    <source>
        <dbReference type="ARBA" id="ARBA00008143"/>
    </source>
</evidence>
<dbReference type="Gene3D" id="2.170.130.10">
    <property type="entry name" value="TonB-dependent receptor, plug domain"/>
    <property type="match status" value="1"/>
</dbReference>
<evidence type="ECO:0000259" key="12">
    <source>
        <dbReference type="Pfam" id="PF00593"/>
    </source>
</evidence>
<comment type="caution">
    <text evidence="13">The sequence shown here is derived from an EMBL/GenBank/DDBJ whole genome shotgun (WGS) entry which is preliminary data.</text>
</comment>
<keyword evidence="14" id="KW-1185">Reference proteome</keyword>
<keyword evidence="10" id="KW-0998">Cell outer membrane</keyword>
<dbReference type="GO" id="GO:0015344">
    <property type="term" value="F:siderophore uptake transmembrane transporter activity"/>
    <property type="evidence" value="ECO:0007669"/>
    <property type="project" value="TreeGrafter"/>
</dbReference>
<dbReference type="InterPro" id="IPR037066">
    <property type="entry name" value="Plug_dom_sf"/>
</dbReference>
<dbReference type="AlphaFoldDB" id="A0A4S3KS90"/>
<dbReference type="Gene3D" id="2.40.170.20">
    <property type="entry name" value="TonB-dependent receptor, beta-barrel domain"/>
    <property type="match status" value="1"/>
</dbReference>
<dbReference type="GO" id="GO:0044718">
    <property type="term" value="P:siderophore transmembrane transport"/>
    <property type="evidence" value="ECO:0007669"/>
    <property type="project" value="TreeGrafter"/>
</dbReference>
<keyword evidence="4" id="KW-1134">Transmembrane beta strand</keyword>
<dbReference type="PANTHER" id="PTHR30069:SF29">
    <property type="entry name" value="HEMOGLOBIN AND HEMOGLOBIN-HAPTOGLOBIN-BINDING PROTEIN 1-RELATED"/>
    <property type="match status" value="1"/>
</dbReference>
<feature type="chain" id="PRO_5020724877" evidence="11">
    <location>
        <begin position="34"/>
        <end position="794"/>
    </location>
</feature>
<organism evidence="13 14">
    <name type="scientific">Metallibacterium scheffleri</name>
    <dbReference type="NCBI Taxonomy" id="993689"/>
    <lineage>
        <taxon>Bacteria</taxon>
        <taxon>Pseudomonadati</taxon>
        <taxon>Pseudomonadota</taxon>
        <taxon>Gammaproteobacteria</taxon>
        <taxon>Lysobacterales</taxon>
        <taxon>Rhodanobacteraceae</taxon>
        <taxon>Metallibacterium</taxon>
    </lineage>
</organism>
<evidence type="ECO:0000256" key="1">
    <source>
        <dbReference type="ARBA" id="ARBA00004571"/>
    </source>
</evidence>
<dbReference type="GO" id="GO:0009279">
    <property type="term" value="C:cell outer membrane"/>
    <property type="evidence" value="ECO:0007669"/>
    <property type="project" value="UniProtKB-SubCell"/>
</dbReference>
<evidence type="ECO:0000256" key="3">
    <source>
        <dbReference type="ARBA" id="ARBA00022448"/>
    </source>
</evidence>
<dbReference type="RefSeq" id="WP_081126142.1">
    <property type="nucleotide sequence ID" value="NZ_LDOS01000001.1"/>
</dbReference>
<sequence length="794" mass="85807">MIRSSARSLYPTASRTLTVAIALALVTPATVHAQQVEPLADKHAQTMQRVVVKANVLHSAGIDVRGLSQRAIFKSALGDKVLDKQQIAAAGPLAGAAQALAYAPGVAVSSYGATGSTKYMISINGIKQGWGGFSGGQIDDGSIAVSFDGVPMASPATSLWQSSQLPQNALLEGIRVTYGPGDPVDRWYNNIGGALAFVPLQPSAKPGGQIALSDGSYNSRNVFFSLQTGAIGGWETVLAGGTGSADNFRRSPDGYAWPSKNFAGYFKTRKTFGNGDVSFGGYIGDGHGWRPTPIPLTPVPGISVNGQDANGNPNPGPLLSQQTTGYYSALNQNVWAKDDYNRTWLLYARQNLRLDAITTLHNLSWYRKGNRLHKHFNNYVDGASNLYEYNNPYSKTYGDKLSAEIALPYNDLAVGGYFLNSEYNSRNAFYSPLAPYFGSYLVPNAKFRSDYWYVTDLAAFVQDTITPVRGVSITPGLRAVSFHTDYYPRGNVDFAQAYALYPQNDQGKLPAASTNYDRIEPSISARWQPLRWLALFGNWGVAYRLPSVGGGGGLYQSQPVGGNILERGLEWQAGMKMHWYHVGAFRDVLLSGNYYHLHFSNEFIGVSSGNGQFLGLGTGDSNYHGVNLSAEGALGKAHLFGNANFEQAHFNHYAFQGTNYDGLPVSYVPDTTFNAGAYYRAPMGGGIVLTPRVWYQYTGSQHVFDNNLGAPSQQTMPAYGTLNLSVGAELPRDLAGGLAHSVELSLEMLNALGKRYNSFEEISSGGLYNTPTAGYVLALPGTPRVIYGTLDVKF</sequence>
<keyword evidence="9 13" id="KW-0675">Receptor</keyword>
<name>A0A4S3KS90_9GAMM</name>
<dbReference type="InterPro" id="IPR000531">
    <property type="entry name" value="Beta-barrel_TonB"/>
</dbReference>
<evidence type="ECO:0000256" key="9">
    <source>
        <dbReference type="ARBA" id="ARBA00023170"/>
    </source>
</evidence>
<evidence type="ECO:0000256" key="8">
    <source>
        <dbReference type="ARBA" id="ARBA00023136"/>
    </source>
</evidence>
<dbReference type="PANTHER" id="PTHR30069">
    <property type="entry name" value="TONB-DEPENDENT OUTER MEMBRANE RECEPTOR"/>
    <property type="match status" value="1"/>
</dbReference>
<dbReference type="SUPFAM" id="SSF56935">
    <property type="entry name" value="Porins"/>
    <property type="match status" value="1"/>
</dbReference>
<evidence type="ECO:0000256" key="5">
    <source>
        <dbReference type="ARBA" id="ARBA00022692"/>
    </source>
</evidence>
<dbReference type="EMBL" id="MWQO01000004">
    <property type="protein sequence ID" value="THD11977.1"/>
    <property type="molecule type" value="Genomic_DNA"/>
</dbReference>